<dbReference type="EMBL" id="JABFAC010000011">
    <property type="protein sequence ID" value="MBA0629123.1"/>
    <property type="molecule type" value="Genomic_DNA"/>
</dbReference>
<organism evidence="1 2">
    <name type="scientific">Gossypium davidsonii</name>
    <name type="common">Davidson's cotton</name>
    <name type="synonym">Gossypium klotzschianum subsp. davidsonii</name>
    <dbReference type="NCBI Taxonomy" id="34287"/>
    <lineage>
        <taxon>Eukaryota</taxon>
        <taxon>Viridiplantae</taxon>
        <taxon>Streptophyta</taxon>
        <taxon>Embryophyta</taxon>
        <taxon>Tracheophyta</taxon>
        <taxon>Spermatophyta</taxon>
        <taxon>Magnoliopsida</taxon>
        <taxon>eudicotyledons</taxon>
        <taxon>Gunneridae</taxon>
        <taxon>Pentapetalae</taxon>
        <taxon>rosids</taxon>
        <taxon>malvids</taxon>
        <taxon>Malvales</taxon>
        <taxon>Malvaceae</taxon>
        <taxon>Malvoideae</taxon>
        <taxon>Gossypium</taxon>
    </lineage>
</organism>
<dbReference type="Proteomes" id="UP000593561">
    <property type="component" value="Unassembled WGS sequence"/>
</dbReference>
<evidence type="ECO:0000313" key="1">
    <source>
        <dbReference type="EMBL" id="MBA0629123.1"/>
    </source>
</evidence>
<keyword evidence="2" id="KW-1185">Reference proteome</keyword>
<accession>A0A7J8ST71</accession>
<gene>
    <name evidence="1" type="ORF">Godav_023726</name>
</gene>
<evidence type="ECO:0000313" key="2">
    <source>
        <dbReference type="Proteomes" id="UP000593561"/>
    </source>
</evidence>
<proteinExistence type="predicted"/>
<protein>
    <submittedName>
        <fullName evidence="1">Uncharacterized protein</fullName>
    </submittedName>
</protein>
<reference evidence="1 2" key="1">
    <citation type="journal article" date="2019" name="Genome Biol. Evol.">
        <title>Insights into the evolution of the New World diploid cottons (Gossypium, subgenus Houzingenia) based on genome sequencing.</title>
        <authorList>
            <person name="Grover C.E."/>
            <person name="Arick M.A. 2nd"/>
            <person name="Thrash A."/>
            <person name="Conover J.L."/>
            <person name="Sanders W.S."/>
            <person name="Peterson D.G."/>
            <person name="Frelichowski J.E."/>
            <person name="Scheffler J.A."/>
            <person name="Scheffler B.E."/>
            <person name="Wendel J.F."/>
        </authorList>
    </citation>
    <scope>NUCLEOTIDE SEQUENCE [LARGE SCALE GENOMIC DNA]</scope>
    <source>
        <strain evidence="1">27</strain>
        <tissue evidence="1">Leaf</tissue>
    </source>
</reference>
<sequence length="40" mass="4640">MRRVYHHFGGRAITIGIVGRWIRRSNRDRLATRHIPGAGE</sequence>
<name>A0A7J8ST71_GOSDV</name>
<comment type="caution">
    <text evidence="1">The sequence shown here is derived from an EMBL/GenBank/DDBJ whole genome shotgun (WGS) entry which is preliminary data.</text>
</comment>
<dbReference type="AlphaFoldDB" id="A0A7J8ST71"/>